<gene>
    <name evidence="1" type="ORF">PMA3_20640</name>
</gene>
<dbReference type="AlphaFoldDB" id="A0A191YX25"/>
<dbReference type="KEGG" id="psil:PMA3_20640"/>
<dbReference type="STRING" id="1853130.PMA3_20640"/>
<proteinExistence type="predicted"/>
<keyword evidence="2" id="KW-1185">Reference proteome</keyword>
<reference evidence="1 2" key="1">
    <citation type="journal article" date="2018" name="Syst. Appl. Microbiol.">
        <title>Pseudomonas silesiensis sp. nov. strain A3T isolated from a biological pesticide sewage treatment plant and analysis of the complete genome sequence.</title>
        <authorList>
            <person name="Kaminski M.A."/>
            <person name="Furmanczyk E.M."/>
            <person name="Sobczak A."/>
            <person name="Dziembowski A."/>
            <person name="Lipinski L."/>
        </authorList>
    </citation>
    <scope>NUCLEOTIDE SEQUENCE [LARGE SCALE GENOMIC DNA]</scope>
    <source>
        <strain evidence="1 2">A3</strain>
    </source>
</reference>
<protein>
    <recommendedName>
        <fullName evidence="3">Lipoprotein</fullName>
    </recommendedName>
</protein>
<dbReference type="PROSITE" id="PS51257">
    <property type="entry name" value="PROKAR_LIPOPROTEIN"/>
    <property type="match status" value="1"/>
</dbReference>
<evidence type="ECO:0000313" key="2">
    <source>
        <dbReference type="Proteomes" id="UP000078354"/>
    </source>
</evidence>
<dbReference type="EMBL" id="CP014870">
    <property type="protein sequence ID" value="ANJ57435.1"/>
    <property type="molecule type" value="Genomic_DNA"/>
</dbReference>
<evidence type="ECO:0000313" key="1">
    <source>
        <dbReference type="EMBL" id="ANJ57435.1"/>
    </source>
</evidence>
<organism evidence="1 2">
    <name type="scientific">Pseudomonas silesiensis</name>
    <dbReference type="NCBI Taxonomy" id="1853130"/>
    <lineage>
        <taxon>Bacteria</taxon>
        <taxon>Pseudomonadati</taxon>
        <taxon>Pseudomonadota</taxon>
        <taxon>Gammaproteobacteria</taxon>
        <taxon>Pseudomonadales</taxon>
        <taxon>Pseudomonadaceae</taxon>
        <taxon>Pseudomonas</taxon>
    </lineage>
</organism>
<accession>A0A191YX25</accession>
<dbReference type="OrthoDB" id="9891597at2"/>
<evidence type="ECO:0008006" key="3">
    <source>
        <dbReference type="Google" id="ProtNLM"/>
    </source>
</evidence>
<name>A0A191YX25_9PSED</name>
<dbReference type="RefSeq" id="WP_064678926.1">
    <property type="nucleotide sequence ID" value="NZ_CP014870.1"/>
</dbReference>
<sequence>MNARIALAVTALASLVGCVATPKPELAEEGYKIFAAWFVGGDRCVLKGSIQPELVAFGKMGLNQQLSTFSYSPERLNTAISRTDAETPSSEPTQEACNAMALRIAELKQQQEANAANFAMQQQSINQSLEVLRSNTPTMTSCNRYGTQVICNTY</sequence>
<dbReference type="Proteomes" id="UP000078354">
    <property type="component" value="Chromosome"/>
</dbReference>